<evidence type="ECO:0008006" key="4">
    <source>
        <dbReference type="Google" id="ProtNLM"/>
    </source>
</evidence>
<feature type="region of interest" description="Disordered" evidence="1">
    <location>
        <begin position="167"/>
        <end position="202"/>
    </location>
</feature>
<evidence type="ECO:0000313" key="2">
    <source>
        <dbReference type="EMBL" id="CAE6427125.1"/>
    </source>
</evidence>
<dbReference type="EMBL" id="CAJMWT010001959">
    <property type="protein sequence ID" value="CAE6427125.1"/>
    <property type="molecule type" value="Genomic_DNA"/>
</dbReference>
<proteinExistence type="predicted"/>
<evidence type="ECO:0000256" key="1">
    <source>
        <dbReference type="SAM" id="MobiDB-lite"/>
    </source>
</evidence>
<organism evidence="2 3">
    <name type="scientific">Rhizoctonia solani</name>
    <dbReference type="NCBI Taxonomy" id="456999"/>
    <lineage>
        <taxon>Eukaryota</taxon>
        <taxon>Fungi</taxon>
        <taxon>Dikarya</taxon>
        <taxon>Basidiomycota</taxon>
        <taxon>Agaricomycotina</taxon>
        <taxon>Agaricomycetes</taxon>
        <taxon>Cantharellales</taxon>
        <taxon>Ceratobasidiaceae</taxon>
        <taxon>Rhizoctonia</taxon>
    </lineage>
</organism>
<protein>
    <recommendedName>
        <fullName evidence="4">Laminin domain protein</fullName>
    </recommendedName>
</protein>
<sequence length="356" mass="39469">MKETYTPPSLPEYITRSHTLKAIVGVPTAEEVEAIHDVIRAVNSVSIVPAMYDPKLSTRLSQYLFTVQMAVYRNEFAPGDNPRANIYTPPSIPSHIPISLKPVVGVPSDDELETVHNAVRTLEGLASSRLFDSKLNVKLSQHLFNLQFARHIEDSNRGDFAQAVTNPVSSQANEGEPSADSLEPISDTTDQQGFQGVPPIETTSNNSAILQEALLHGISELISTLPSNDTSDKIWAALQGTNQRLDKNKELLQDIARTLATTQILTFRASQPFYHSYGRANKQGELAWMHKLPYVSSNDGSTLGQNISKQDLVAYLKFYGIDSGLVEGYRGGELIWGKWEEAQNRLAHYIYYGRPN</sequence>
<comment type="caution">
    <text evidence="2">The sequence shown here is derived from an EMBL/GenBank/DDBJ whole genome shotgun (WGS) entry which is preliminary data.</text>
</comment>
<reference evidence="2" key="1">
    <citation type="submission" date="2021-01" db="EMBL/GenBank/DDBJ databases">
        <authorList>
            <person name="Kaushik A."/>
        </authorList>
    </citation>
    <scope>NUCLEOTIDE SEQUENCE</scope>
    <source>
        <strain evidence="2">AG2-2IIIB</strain>
    </source>
</reference>
<dbReference type="AlphaFoldDB" id="A0A8H3ALA1"/>
<evidence type="ECO:0000313" key="3">
    <source>
        <dbReference type="Proteomes" id="UP000663843"/>
    </source>
</evidence>
<name>A0A8H3ALA1_9AGAM</name>
<accession>A0A8H3ALA1</accession>
<dbReference type="Proteomes" id="UP000663843">
    <property type="component" value="Unassembled WGS sequence"/>
</dbReference>
<gene>
    <name evidence="2" type="ORF">RDB_LOCUS59703</name>
</gene>